<dbReference type="InParanoid" id="S8FKE3"/>
<evidence type="ECO:0000256" key="2">
    <source>
        <dbReference type="SAM" id="MobiDB-lite"/>
    </source>
</evidence>
<feature type="compositionally biased region" description="Basic and acidic residues" evidence="2">
    <location>
        <begin position="299"/>
        <end position="312"/>
    </location>
</feature>
<feature type="compositionally biased region" description="Polar residues" evidence="2">
    <location>
        <begin position="203"/>
        <end position="213"/>
    </location>
</feature>
<dbReference type="STRING" id="743788.S8FKE3"/>
<feature type="region of interest" description="Disordered" evidence="2">
    <location>
        <begin position="122"/>
        <end position="431"/>
    </location>
</feature>
<feature type="coiled-coil region" evidence="1">
    <location>
        <begin position="3"/>
        <end position="107"/>
    </location>
</feature>
<dbReference type="AlphaFoldDB" id="S8FKE3"/>
<feature type="compositionally biased region" description="Basic and acidic residues" evidence="2">
    <location>
        <begin position="122"/>
        <end position="131"/>
    </location>
</feature>
<proteinExistence type="predicted"/>
<keyword evidence="4" id="KW-1185">Reference proteome</keyword>
<accession>S8FKE3</accession>
<name>S8FKE3_FOMSC</name>
<organism evidence="3 4">
    <name type="scientific">Fomitopsis schrenkii</name>
    <name type="common">Brown rot fungus</name>
    <dbReference type="NCBI Taxonomy" id="2126942"/>
    <lineage>
        <taxon>Eukaryota</taxon>
        <taxon>Fungi</taxon>
        <taxon>Dikarya</taxon>
        <taxon>Basidiomycota</taxon>
        <taxon>Agaricomycotina</taxon>
        <taxon>Agaricomycetes</taxon>
        <taxon>Polyporales</taxon>
        <taxon>Fomitopsis</taxon>
    </lineage>
</organism>
<keyword evidence="1" id="KW-0175">Coiled coil</keyword>
<sequence>MEVKQSRRTLEAALERLQGETQRAQLAEQRALELAARFKHVNDARIVAQRESDRLAQELQLYKNQLDVAQKELLRGEDLMRDLEAQRDDAEAVAARARSVARRLREQQLVFQAREDGRRMGYEEGLRRGYDEAGVTPPPRDARLPLGAQMQDGDEDEDDGVLNAPSAHTGAIPLVPPSDVDTYDDPGPSRRRTRDYGAGPQGSRFTENMTPATVASVPLPDPRQSTGPQPWPAPPSTTDEEGWPRPTPIRTASPAPHHPTYTVLPDNWVPSLNEDNGISIPPPHELSRPPPALGQADGGPRERTDSRQDLSAHRRPVSPRSITESLPSTHISEFDILSAPRRPNGRDRGSVLSAIPEAEFSPPASDPRRRSSAMPEPITFPAPSPQPESGYVGSDTGRRPGSRNSRVDDVSAAGSSRRRRPAVQDEQPEEVRRSIANVTEWIEKQTPPQSVRSVLSFVRLE</sequence>
<feature type="compositionally biased region" description="Pro residues" evidence="2">
    <location>
        <begin position="280"/>
        <end position="292"/>
    </location>
</feature>
<protein>
    <submittedName>
        <fullName evidence="3">Uncharacterized protein</fullName>
    </submittedName>
</protein>
<dbReference type="eggNOG" id="ENOG502SQ6Z">
    <property type="taxonomic scope" value="Eukaryota"/>
</dbReference>
<feature type="compositionally biased region" description="Polar residues" evidence="2">
    <location>
        <begin position="320"/>
        <end position="331"/>
    </location>
</feature>
<gene>
    <name evidence="3" type="ORF">FOMPIDRAFT_1024510</name>
</gene>
<dbReference type="HOGENOM" id="CLU_027813_0_0_1"/>
<dbReference type="EMBL" id="KE504162">
    <property type="protein sequence ID" value="EPS98784.1"/>
    <property type="molecule type" value="Genomic_DNA"/>
</dbReference>
<dbReference type="Proteomes" id="UP000015241">
    <property type="component" value="Unassembled WGS sequence"/>
</dbReference>
<reference evidence="3 4" key="1">
    <citation type="journal article" date="2012" name="Science">
        <title>The Paleozoic origin of enzymatic lignin decomposition reconstructed from 31 fungal genomes.</title>
        <authorList>
            <person name="Floudas D."/>
            <person name="Binder M."/>
            <person name="Riley R."/>
            <person name="Barry K."/>
            <person name="Blanchette R.A."/>
            <person name="Henrissat B."/>
            <person name="Martinez A.T."/>
            <person name="Otillar R."/>
            <person name="Spatafora J.W."/>
            <person name="Yadav J.S."/>
            <person name="Aerts A."/>
            <person name="Benoit I."/>
            <person name="Boyd A."/>
            <person name="Carlson A."/>
            <person name="Copeland A."/>
            <person name="Coutinho P.M."/>
            <person name="de Vries R.P."/>
            <person name="Ferreira P."/>
            <person name="Findley K."/>
            <person name="Foster B."/>
            <person name="Gaskell J."/>
            <person name="Glotzer D."/>
            <person name="Gorecki P."/>
            <person name="Heitman J."/>
            <person name="Hesse C."/>
            <person name="Hori C."/>
            <person name="Igarashi K."/>
            <person name="Jurgens J.A."/>
            <person name="Kallen N."/>
            <person name="Kersten P."/>
            <person name="Kohler A."/>
            <person name="Kuees U."/>
            <person name="Kumar T.K.A."/>
            <person name="Kuo A."/>
            <person name="LaButti K."/>
            <person name="Larrondo L.F."/>
            <person name="Lindquist E."/>
            <person name="Ling A."/>
            <person name="Lombard V."/>
            <person name="Lucas S."/>
            <person name="Lundell T."/>
            <person name="Martin R."/>
            <person name="McLaughlin D.J."/>
            <person name="Morgenstern I."/>
            <person name="Morin E."/>
            <person name="Murat C."/>
            <person name="Nagy L.G."/>
            <person name="Nolan M."/>
            <person name="Ohm R.A."/>
            <person name="Patyshakuliyeva A."/>
            <person name="Rokas A."/>
            <person name="Ruiz-Duenas F.J."/>
            <person name="Sabat G."/>
            <person name="Salamov A."/>
            <person name="Samejima M."/>
            <person name="Schmutz J."/>
            <person name="Slot J.C."/>
            <person name="St John F."/>
            <person name="Stenlid J."/>
            <person name="Sun H."/>
            <person name="Sun S."/>
            <person name="Syed K."/>
            <person name="Tsang A."/>
            <person name="Wiebenga A."/>
            <person name="Young D."/>
            <person name="Pisabarro A."/>
            <person name="Eastwood D.C."/>
            <person name="Martin F."/>
            <person name="Cullen D."/>
            <person name="Grigoriev I.V."/>
            <person name="Hibbett D.S."/>
        </authorList>
    </citation>
    <scope>NUCLEOTIDE SEQUENCE</scope>
    <source>
        <strain evidence="4">FP-58527</strain>
    </source>
</reference>
<evidence type="ECO:0000313" key="3">
    <source>
        <dbReference type="EMBL" id="EPS98784.1"/>
    </source>
</evidence>
<evidence type="ECO:0000313" key="4">
    <source>
        <dbReference type="Proteomes" id="UP000015241"/>
    </source>
</evidence>
<evidence type="ECO:0000256" key="1">
    <source>
        <dbReference type="SAM" id="Coils"/>
    </source>
</evidence>
<dbReference type="OrthoDB" id="3069722at2759"/>